<dbReference type="Proteomes" id="UP000499080">
    <property type="component" value="Unassembled WGS sequence"/>
</dbReference>
<comment type="caution">
    <text evidence="1">The sequence shown here is derived from an EMBL/GenBank/DDBJ whole genome shotgun (WGS) entry which is preliminary data.</text>
</comment>
<reference evidence="1 2" key="1">
    <citation type="journal article" date="2019" name="Sci. Rep.">
        <title>Orb-weaving spider Araneus ventricosus genome elucidates the spidroin gene catalogue.</title>
        <authorList>
            <person name="Kono N."/>
            <person name="Nakamura H."/>
            <person name="Ohtoshi R."/>
            <person name="Moran D.A.P."/>
            <person name="Shinohara A."/>
            <person name="Yoshida Y."/>
            <person name="Fujiwara M."/>
            <person name="Mori M."/>
            <person name="Tomita M."/>
            <person name="Arakawa K."/>
        </authorList>
    </citation>
    <scope>NUCLEOTIDE SEQUENCE [LARGE SCALE GENOMIC DNA]</scope>
</reference>
<dbReference type="EMBL" id="BGPR01029216">
    <property type="protein sequence ID" value="GBO00880.1"/>
    <property type="molecule type" value="Genomic_DNA"/>
</dbReference>
<organism evidence="1 2">
    <name type="scientific">Araneus ventricosus</name>
    <name type="common">Orbweaver spider</name>
    <name type="synonym">Epeira ventricosa</name>
    <dbReference type="NCBI Taxonomy" id="182803"/>
    <lineage>
        <taxon>Eukaryota</taxon>
        <taxon>Metazoa</taxon>
        <taxon>Ecdysozoa</taxon>
        <taxon>Arthropoda</taxon>
        <taxon>Chelicerata</taxon>
        <taxon>Arachnida</taxon>
        <taxon>Araneae</taxon>
        <taxon>Araneomorphae</taxon>
        <taxon>Entelegynae</taxon>
        <taxon>Araneoidea</taxon>
        <taxon>Araneidae</taxon>
        <taxon>Araneus</taxon>
    </lineage>
</organism>
<gene>
    <name evidence="1" type="ORF">AVEN_273727_1</name>
</gene>
<keyword evidence="2" id="KW-1185">Reference proteome</keyword>
<name>A0A4Y2TNA4_ARAVE</name>
<evidence type="ECO:0000313" key="2">
    <source>
        <dbReference type="Proteomes" id="UP000499080"/>
    </source>
</evidence>
<protein>
    <submittedName>
        <fullName evidence="1">Uncharacterized protein</fullName>
    </submittedName>
</protein>
<proteinExistence type="predicted"/>
<dbReference type="AlphaFoldDB" id="A0A4Y2TNA4"/>
<accession>A0A4Y2TNA4</accession>
<evidence type="ECO:0000313" key="1">
    <source>
        <dbReference type="EMBL" id="GBO00880.1"/>
    </source>
</evidence>
<sequence>MSAPPPAQHASAVYPVYSARRFEQNIYKYFYCSAHEGSLISGDVEDSLEEWPISIVCPSEEVASGVEERVQQLMVPPVGPCYDSGGGLRRNDALMSSQDGGDLDFVWEGEDLIRFIAWL</sequence>